<feature type="region of interest" description="Disordered" evidence="1">
    <location>
        <begin position="131"/>
        <end position="157"/>
    </location>
</feature>
<protein>
    <submittedName>
        <fullName evidence="2">Uncharacterized protein</fullName>
    </submittedName>
</protein>
<dbReference type="AlphaFoldDB" id="A0AAD7C9U2"/>
<keyword evidence="3" id="KW-1185">Reference proteome</keyword>
<organism evidence="2 3">
    <name type="scientific">Mycena rosella</name>
    <name type="common">Pink bonnet</name>
    <name type="synonym">Agaricus rosellus</name>
    <dbReference type="NCBI Taxonomy" id="1033263"/>
    <lineage>
        <taxon>Eukaryota</taxon>
        <taxon>Fungi</taxon>
        <taxon>Dikarya</taxon>
        <taxon>Basidiomycota</taxon>
        <taxon>Agaricomycotina</taxon>
        <taxon>Agaricomycetes</taxon>
        <taxon>Agaricomycetidae</taxon>
        <taxon>Agaricales</taxon>
        <taxon>Marasmiineae</taxon>
        <taxon>Mycenaceae</taxon>
        <taxon>Mycena</taxon>
    </lineage>
</organism>
<dbReference type="Proteomes" id="UP001221757">
    <property type="component" value="Unassembled WGS sequence"/>
</dbReference>
<dbReference type="EMBL" id="JARKIE010000405">
    <property type="protein sequence ID" value="KAJ7643272.1"/>
    <property type="molecule type" value="Genomic_DNA"/>
</dbReference>
<evidence type="ECO:0000313" key="3">
    <source>
        <dbReference type="Proteomes" id="UP001221757"/>
    </source>
</evidence>
<name>A0AAD7C9U2_MYCRO</name>
<sequence>MYGNIRGAYHTGPDDGPSRLSHDNVLLLLRPGSAAPRGIEVVVHSRWGQIRDRRLLSFSHHSADRAPTRTLACRALRDAPFPPFVAAAAANRTVLAVHSPLTRQNQTKSAPSSRSRGVFFVARPFSADMHGVMGHGGRRGETAARSPTDPFRDENGAWRGDRGCAYESPPNRWMHGGGAASASRDTRAASVPLSFAHRARPAGAGTPFASARRGGGHEGEDEAQLQMFRCAWPDGDGVERLSLERASLRAAFNRAAYTQQERKQSRIATAYYETVDPVELL</sequence>
<reference evidence="2" key="1">
    <citation type="submission" date="2023-03" db="EMBL/GenBank/DDBJ databases">
        <title>Massive genome expansion in bonnet fungi (Mycena s.s.) driven by repeated elements and novel gene families across ecological guilds.</title>
        <authorList>
            <consortium name="Lawrence Berkeley National Laboratory"/>
            <person name="Harder C.B."/>
            <person name="Miyauchi S."/>
            <person name="Viragh M."/>
            <person name="Kuo A."/>
            <person name="Thoen E."/>
            <person name="Andreopoulos B."/>
            <person name="Lu D."/>
            <person name="Skrede I."/>
            <person name="Drula E."/>
            <person name="Henrissat B."/>
            <person name="Morin E."/>
            <person name="Kohler A."/>
            <person name="Barry K."/>
            <person name="LaButti K."/>
            <person name="Morin E."/>
            <person name="Salamov A."/>
            <person name="Lipzen A."/>
            <person name="Mereny Z."/>
            <person name="Hegedus B."/>
            <person name="Baldrian P."/>
            <person name="Stursova M."/>
            <person name="Weitz H."/>
            <person name="Taylor A."/>
            <person name="Grigoriev I.V."/>
            <person name="Nagy L.G."/>
            <person name="Martin F."/>
            <person name="Kauserud H."/>
        </authorList>
    </citation>
    <scope>NUCLEOTIDE SEQUENCE</scope>
    <source>
        <strain evidence="2">CBHHK067</strain>
    </source>
</reference>
<accession>A0AAD7C9U2</accession>
<proteinExistence type="predicted"/>
<comment type="caution">
    <text evidence="2">The sequence shown here is derived from an EMBL/GenBank/DDBJ whole genome shotgun (WGS) entry which is preliminary data.</text>
</comment>
<evidence type="ECO:0000256" key="1">
    <source>
        <dbReference type="SAM" id="MobiDB-lite"/>
    </source>
</evidence>
<gene>
    <name evidence="2" type="ORF">B0H17DRAFT_1148549</name>
</gene>
<evidence type="ECO:0000313" key="2">
    <source>
        <dbReference type="EMBL" id="KAJ7643272.1"/>
    </source>
</evidence>